<comment type="similarity">
    <text evidence="1">Belongs to the Gfa family.</text>
</comment>
<protein>
    <submittedName>
        <fullName evidence="6">GFA family protein</fullName>
    </submittedName>
</protein>
<dbReference type="Pfam" id="PF04828">
    <property type="entry name" value="GFA"/>
    <property type="match status" value="1"/>
</dbReference>
<evidence type="ECO:0000256" key="2">
    <source>
        <dbReference type="ARBA" id="ARBA00022723"/>
    </source>
</evidence>
<evidence type="ECO:0000256" key="4">
    <source>
        <dbReference type="ARBA" id="ARBA00023239"/>
    </source>
</evidence>
<evidence type="ECO:0000313" key="7">
    <source>
        <dbReference type="Proteomes" id="UP001348149"/>
    </source>
</evidence>
<keyword evidence="3" id="KW-0862">Zinc</keyword>
<reference evidence="6 7" key="1">
    <citation type="submission" date="2024-01" db="EMBL/GenBank/DDBJ databases">
        <title>Mesobacterium rodlantinim sp. nov., isolated from shallow sea hydrothermal systems off Kueishantao Island.</title>
        <authorList>
            <person name="Su Z."/>
            <person name="Tang K."/>
        </authorList>
    </citation>
    <scope>NUCLEOTIDE SEQUENCE [LARGE SCALE GENOMIC DNA]</scope>
    <source>
        <strain evidence="6 7">TK19101</strain>
    </source>
</reference>
<feature type="domain" description="CENP-V/GFA" evidence="5">
    <location>
        <begin position="3"/>
        <end position="106"/>
    </location>
</feature>
<evidence type="ECO:0000256" key="3">
    <source>
        <dbReference type="ARBA" id="ARBA00022833"/>
    </source>
</evidence>
<dbReference type="Proteomes" id="UP001348149">
    <property type="component" value="Unassembled WGS sequence"/>
</dbReference>
<gene>
    <name evidence="6" type="ORF">VK792_15135</name>
</gene>
<evidence type="ECO:0000256" key="1">
    <source>
        <dbReference type="ARBA" id="ARBA00005495"/>
    </source>
</evidence>
<organism evidence="6 7">
    <name type="scientific">Mesobacterium hydrothermale</name>
    <dbReference type="NCBI Taxonomy" id="3111907"/>
    <lineage>
        <taxon>Bacteria</taxon>
        <taxon>Pseudomonadati</taxon>
        <taxon>Pseudomonadota</taxon>
        <taxon>Alphaproteobacteria</taxon>
        <taxon>Rhodobacterales</taxon>
        <taxon>Roseobacteraceae</taxon>
        <taxon>Mesobacterium</taxon>
    </lineage>
</organism>
<accession>A0ABU6HJI3</accession>
<keyword evidence="2" id="KW-0479">Metal-binding</keyword>
<name>A0ABU6HJI3_9RHOB</name>
<evidence type="ECO:0000259" key="5">
    <source>
        <dbReference type="PROSITE" id="PS51891"/>
    </source>
</evidence>
<keyword evidence="4" id="KW-0456">Lyase</keyword>
<dbReference type="InterPro" id="IPR006913">
    <property type="entry name" value="CENP-V/GFA"/>
</dbReference>
<dbReference type="EMBL" id="JAYLLH010000025">
    <property type="protein sequence ID" value="MEC3862623.1"/>
    <property type="molecule type" value="Genomic_DNA"/>
</dbReference>
<sequence length="142" mass="15694">MKHNASCYCGHVKLVAEGDPAIQCLCHCTSCRRWSGQPVTACVLWPEDRVKFLSGTEKLHRFSITGHAEGGKFSCQVCGGAVCTFLPKARMYDIFGGVLTDFSFWPTMHINYGERVLSMQDDLPKFRDMPERAGGSGELLTG</sequence>
<dbReference type="SUPFAM" id="SSF51316">
    <property type="entry name" value="Mss4-like"/>
    <property type="match status" value="1"/>
</dbReference>
<keyword evidence="7" id="KW-1185">Reference proteome</keyword>
<dbReference type="PANTHER" id="PTHR33337:SF40">
    <property type="entry name" value="CENP-V_GFA DOMAIN-CONTAINING PROTEIN-RELATED"/>
    <property type="match status" value="1"/>
</dbReference>
<dbReference type="Gene3D" id="3.90.1590.10">
    <property type="entry name" value="glutathione-dependent formaldehyde- activating enzyme (gfa)"/>
    <property type="match status" value="1"/>
</dbReference>
<dbReference type="InterPro" id="IPR011057">
    <property type="entry name" value="Mss4-like_sf"/>
</dbReference>
<dbReference type="RefSeq" id="WP_326298528.1">
    <property type="nucleotide sequence ID" value="NZ_JAYLLH010000025.1"/>
</dbReference>
<dbReference type="PROSITE" id="PS51891">
    <property type="entry name" value="CENP_V_GFA"/>
    <property type="match status" value="1"/>
</dbReference>
<dbReference type="PANTHER" id="PTHR33337">
    <property type="entry name" value="GFA DOMAIN-CONTAINING PROTEIN"/>
    <property type="match status" value="1"/>
</dbReference>
<evidence type="ECO:0000313" key="6">
    <source>
        <dbReference type="EMBL" id="MEC3862623.1"/>
    </source>
</evidence>
<proteinExistence type="inferred from homology"/>
<comment type="caution">
    <text evidence="6">The sequence shown here is derived from an EMBL/GenBank/DDBJ whole genome shotgun (WGS) entry which is preliminary data.</text>
</comment>